<protein>
    <submittedName>
        <fullName evidence="4">CHAT domain-containing protein</fullName>
    </submittedName>
</protein>
<organism evidence="4 5">
    <name type="scientific">Splendidivirga corallicola</name>
    <dbReference type="NCBI Taxonomy" id="3051826"/>
    <lineage>
        <taxon>Bacteria</taxon>
        <taxon>Pseudomonadati</taxon>
        <taxon>Bacteroidota</taxon>
        <taxon>Cytophagia</taxon>
        <taxon>Cytophagales</taxon>
        <taxon>Splendidivirgaceae</taxon>
        <taxon>Splendidivirga</taxon>
    </lineage>
</organism>
<feature type="domain" description="CHAT" evidence="3">
    <location>
        <begin position="708"/>
        <end position="997"/>
    </location>
</feature>
<dbReference type="SUPFAM" id="SSF48452">
    <property type="entry name" value="TPR-like"/>
    <property type="match status" value="2"/>
</dbReference>
<dbReference type="SMART" id="SM00028">
    <property type="entry name" value="TPR"/>
    <property type="match status" value="6"/>
</dbReference>
<dbReference type="Pfam" id="PF13181">
    <property type="entry name" value="TPR_8"/>
    <property type="match status" value="2"/>
</dbReference>
<keyword evidence="2" id="KW-1133">Transmembrane helix</keyword>
<evidence type="ECO:0000313" key="4">
    <source>
        <dbReference type="EMBL" id="MDN5200373.1"/>
    </source>
</evidence>
<keyword evidence="5" id="KW-1185">Reference proteome</keyword>
<keyword evidence="2" id="KW-0812">Transmembrane</keyword>
<feature type="repeat" description="TPR" evidence="1">
    <location>
        <begin position="139"/>
        <end position="172"/>
    </location>
</feature>
<dbReference type="Pfam" id="PF12770">
    <property type="entry name" value="CHAT"/>
    <property type="match status" value="1"/>
</dbReference>
<feature type="transmembrane region" description="Helical" evidence="2">
    <location>
        <begin position="1009"/>
        <end position="1026"/>
    </location>
</feature>
<sequence length="1036" mass="119272">MDTWLQLPKVKHLFYFGILFLVLPIFCACQGENTIRIDGQPPVSPLINSDSAYKPFHHPYIIIPDSLLREKRYKKAEGLYKKAAKRFKSRENWEGIVYTLNQLAEIFLIDEQYKQAQIFLDSAWVIGTDRFDINSELLANTYYNIGRVHHKIGDTELALNAWLKSLDVKSVNYERIASTYSGIGYIYNYISYQFDSAKFYFNKEYKIRKTLIQRNDLDLAKNCYNLGSSYRALGDLPLAGIYADEALALAEVISPKPRTLIIDSQAMAGNIYFNQKEYHKAIAAYRMVVKDYEINRNYFRLAVMYDNWGTAISKLNLYEEAIGHYHKSIQINIRYNSNDHELSNTYMNLGWLHKKYEKYDSAMYYFNKSLSLEKNENGSNGGEVSTRLREIGDLFRIRKRSDSALTYYHSALTALTPSFKDKDPRSNPTLDQVKGITNEYYFRNLAMSIAGKASILKDRLPIDSFDFLIDSYLLTDSLIAEYRANLDQEQANLNASENFREIYEGAIACAYDLYLATDLTKYIDHALFFMEKSKSILLLETLKGMKAYEAMQIPGEIKAQEQRLKSGLAELYRKLNREKSRDIPEDNIANWKVRLKRLTQEKEDFREMLRKNYPEFHQLKYQDDYISLVQLRAYAEKEKTHFIEYFWGTKAVYVVAVNTLGDPFLIKINRSEKLDDHLNVFLEELSNPISMNAQQDHFRRFSESSFFLYTSLVQPVIKKLSPAMNDKLTVVRDGPLNFIPYEALIAQPNDHEGTDYRNLAYLVKVFTFGYHFSANLLLSGSKNKKIIKPKWLAMSYSDLKANTELNSRAAEEDELYGAAEEVKHVAAIMKGVSYMGQAATEGLFKEKARGFNVIHLAVHGLGSTKSAWHTKLLFKSSPEDSLNDGALYLHELYNIDINSRMVVLSACESGVGKDYLGEGLYSMARGFFSIGCPSVLMTLWQVDDERTSDIIIGFYEEMASGKKTDTALRNAKLKYLSDASRMKAHPFNWAAPVFMGNDLSFEMKRHRRLILPLVSGVLLIMVMIWLKKRNSAKQKG</sequence>
<dbReference type="Pfam" id="PF13424">
    <property type="entry name" value="TPR_12"/>
    <property type="match status" value="1"/>
</dbReference>
<dbReference type="InterPro" id="IPR019734">
    <property type="entry name" value="TPR_rpt"/>
</dbReference>
<reference evidence="4" key="1">
    <citation type="submission" date="2023-06" db="EMBL/GenBank/DDBJ databases">
        <title>Genomic of Parafulvivirga corallium.</title>
        <authorList>
            <person name="Wang G."/>
        </authorList>
    </citation>
    <scope>NUCLEOTIDE SEQUENCE</scope>
    <source>
        <strain evidence="4">BMA10</strain>
    </source>
</reference>
<dbReference type="Proteomes" id="UP001172082">
    <property type="component" value="Unassembled WGS sequence"/>
</dbReference>
<keyword evidence="2" id="KW-0472">Membrane</keyword>
<proteinExistence type="predicted"/>
<dbReference type="EMBL" id="JAUJEA010000001">
    <property type="protein sequence ID" value="MDN5200373.1"/>
    <property type="molecule type" value="Genomic_DNA"/>
</dbReference>
<dbReference type="RefSeq" id="WP_346750398.1">
    <property type="nucleotide sequence ID" value="NZ_JAUJEA010000001.1"/>
</dbReference>
<gene>
    <name evidence="4" type="ORF">QQ008_03350</name>
</gene>
<evidence type="ECO:0000256" key="1">
    <source>
        <dbReference type="PROSITE-ProRule" id="PRU00339"/>
    </source>
</evidence>
<dbReference type="PANTHER" id="PTHR10098">
    <property type="entry name" value="RAPSYN-RELATED"/>
    <property type="match status" value="1"/>
</dbReference>
<accession>A0ABT8KKW1</accession>
<dbReference type="InterPro" id="IPR024983">
    <property type="entry name" value="CHAT_dom"/>
</dbReference>
<dbReference type="Gene3D" id="1.25.40.10">
    <property type="entry name" value="Tetratricopeptide repeat domain"/>
    <property type="match status" value="3"/>
</dbReference>
<dbReference type="PROSITE" id="PS50005">
    <property type="entry name" value="TPR"/>
    <property type="match status" value="2"/>
</dbReference>
<evidence type="ECO:0000256" key="2">
    <source>
        <dbReference type="SAM" id="Phobius"/>
    </source>
</evidence>
<comment type="caution">
    <text evidence="4">The sequence shown here is derived from an EMBL/GenBank/DDBJ whole genome shotgun (WGS) entry which is preliminary data.</text>
</comment>
<evidence type="ECO:0000313" key="5">
    <source>
        <dbReference type="Proteomes" id="UP001172082"/>
    </source>
</evidence>
<keyword evidence="1" id="KW-0802">TPR repeat</keyword>
<evidence type="ECO:0000259" key="3">
    <source>
        <dbReference type="Pfam" id="PF12770"/>
    </source>
</evidence>
<name>A0ABT8KKW1_9BACT</name>
<dbReference type="InterPro" id="IPR011990">
    <property type="entry name" value="TPR-like_helical_dom_sf"/>
</dbReference>
<feature type="repeat" description="TPR" evidence="1">
    <location>
        <begin position="343"/>
        <end position="376"/>
    </location>
</feature>